<proteinExistence type="predicted"/>
<comment type="caution">
    <text evidence="1">The sequence shown here is derived from an EMBL/GenBank/DDBJ whole genome shotgun (WGS) entry which is preliminary data.</text>
</comment>
<protein>
    <submittedName>
        <fullName evidence="1">Uncharacterized protein</fullName>
    </submittedName>
</protein>
<dbReference type="AlphaFoldDB" id="A0A8J8NGB7"/>
<dbReference type="EMBL" id="RRYP01016615">
    <property type="protein sequence ID" value="TNV74812.1"/>
    <property type="molecule type" value="Genomic_DNA"/>
</dbReference>
<accession>A0A8J8NGB7</accession>
<organism evidence="1 2">
    <name type="scientific">Halteria grandinella</name>
    <dbReference type="NCBI Taxonomy" id="5974"/>
    <lineage>
        <taxon>Eukaryota</taxon>
        <taxon>Sar</taxon>
        <taxon>Alveolata</taxon>
        <taxon>Ciliophora</taxon>
        <taxon>Intramacronucleata</taxon>
        <taxon>Spirotrichea</taxon>
        <taxon>Stichotrichia</taxon>
        <taxon>Sporadotrichida</taxon>
        <taxon>Halteriidae</taxon>
        <taxon>Halteria</taxon>
    </lineage>
</organism>
<dbReference type="Proteomes" id="UP000785679">
    <property type="component" value="Unassembled WGS sequence"/>
</dbReference>
<reference evidence="1" key="1">
    <citation type="submission" date="2019-06" db="EMBL/GenBank/DDBJ databases">
        <authorList>
            <person name="Zheng W."/>
        </authorList>
    </citation>
    <scope>NUCLEOTIDE SEQUENCE</scope>
    <source>
        <strain evidence="1">QDHG01</strain>
    </source>
</reference>
<sequence>MIFATIIVEIPFQYSNLLYVAMRTPSCSRTTVDQLRKQFFNFSQLSSEVSVSAGEYMKSLLEQYISISLKILDIGIWREKDDVKDEMKVSEDRVDPVDKLCITLCKSC</sequence>
<keyword evidence="2" id="KW-1185">Reference proteome</keyword>
<evidence type="ECO:0000313" key="1">
    <source>
        <dbReference type="EMBL" id="TNV74812.1"/>
    </source>
</evidence>
<gene>
    <name evidence="1" type="ORF">FGO68_gene13952</name>
</gene>
<name>A0A8J8NGB7_HALGN</name>
<evidence type="ECO:0000313" key="2">
    <source>
        <dbReference type="Proteomes" id="UP000785679"/>
    </source>
</evidence>